<evidence type="ECO:0000256" key="9">
    <source>
        <dbReference type="ARBA" id="ARBA00023242"/>
    </source>
</evidence>
<feature type="compositionally biased region" description="Basic residues" evidence="11">
    <location>
        <begin position="228"/>
        <end position="242"/>
    </location>
</feature>
<evidence type="ECO:0000259" key="12">
    <source>
        <dbReference type="PROSITE" id="PS50013"/>
    </source>
</evidence>
<dbReference type="OMA" id="ITIRICV"/>
<feature type="compositionally biased region" description="Basic and acidic residues" evidence="11">
    <location>
        <begin position="203"/>
        <end position="214"/>
    </location>
</feature>
<feature type="compositionally biased region" description="Acidic residues" evidence="11">
    <location>
        <begin position="30"/>
        <end position="46"/>
    </location>
</feature>
<evidence type="ECO:0000259" key="13">
    <source>
        <dbReference type="PROSITE" id="PS50016"/>
    </source>
</evidence>
<dbReference type="CDD" id="cd18667">
    <property type="entry name" value="CD1_tandem_CHD3-4_like"/>
    <property type="match status" value="1"/>
</dbReference>
<evidence type="ECO:0000256" key="11">
    <source>
        <dbReference type="SAM" id="MobiDB-lite"/>
    </source>
</evidence>
<keyword evidence="5" id="KW-0862">Zinc</keyword>
<dbReference type="PROSITE" id="PS50013">
    <property type="entry name" value="CHROMO_2"/>
    <property type="match status" value="2"/>
</dbReference>
<comment type="caution">
    <text evidence="14">The sequence shown here is derived from an EMBL/GenBank/DDBJ whole genome shotgun (WGS) entry which is preliminary data.</text>
</comment>
<dbReference type="GO" id="GO:0003677">
    <property type="term" value="F:DNA binding"/>
    <property type="evidence" value="ECO:0007669"/>
    <property type="project" value="UniProtKB-KW"/>
</dbReference>
<evidence type="ECO:0000256" key="1">
    <source>
        <dbReference type="ARBA" id="ARBA00004123"/>
    </source>
</evidence>
<accession>A0A0B2VB88</accession>
<feature type="compositionally biased region" description="Acidic residues" evidence="11">
    <location>
        <begin position="191"/>
        <end position="202"/>
    </location>
</feature>
<dbReference type="OrthoDB" id="5857104at2759"/>
<dbReference type="InterPro" id="IPR019786">
    <property type="entry name" value="Zinc_finger_PHD-type_CS"/>
</dbReference>
<keyword evidence="7 14" id="KW-0238">DNA-binding</keyword>
<feature type="region of interest" description="Disordered" evidence="11">
    <location>
        <begin position="1"/>
        <end position="86"/>
    </location>
</feature>
<feature type="region of interest" description="Disordered" evidence="11">
    <location>
        <begin position="460"/>
        <end position="482"/>
    </location>
</feature>
<evidence type="ECO:0000256" key="8">
    <source>
        <dbReference type="ARBA" id="ARBA00023163"/>
    </source>
</evidence>
<feature type="region of interest" description="Disordered" evidence="11">
    <location>
        <begin position="148"/>
        <end position="249"/>
    </location>
</feature>
<dbReference type="InterPro" id="IPR011011">
    <property type="entry name" value="Znf_FYVE_PHD"/>
</dbReference>
<dbReference type="PROSITE" id="PS01359">
    <property type="entry name" value="ZF_PHD_1"/>
    <property type="match status" value="1"/>
</dbReference>
<dbReference type="SUPFAM" id="SSF54160">
    <property type="entry name" value="Chromo domain-like"/>
    <property type="match status" value="2"/>
</dbReference>
<dbReference type="STRING" id="6265.A0A0B2VB88"/>
<evidence type="ECO:0000256" key="4">
    <source>
        <dbReference type="ARBA" id="ARBA00022771"/>
    </source>
</evidence>
<dbReference type="GO" id="GO:0005634">
    <property type="term" value="C:nucleus"/>
    <property type="evidence" value="ECO:0007669"/>
    <property type="project" value="UniProtKB-SubCell"/>
</dbReference>
<feature type="compositionally biased region" description="Acidic residues" evidence="11">
    <location>
        <begin position="460"/>
        <end position="473"/>
    </location>
</feature>
<evidence type="ECO:0000256" key="7">
    <source>
        <dbReference type="ARBA" id="ARBA00023125"/>
    </source>
</evidence>
<dbReference type="Pfam" id="PF08073">
    <property type="entry name" value="CHDNT"/>
    <property type="match status" value="1"/>
</dbReference>
<evidence type="ECO:0000256" key="5">
    <source>
        <dbReference type="ARBA" id="ARBA00022833"/>
    </source>
</evidence>
<dbReference type="SMART" id="SM00298">
    <property type="entry name" value="CHROMO"/>
    <property type="match status" value="2"/>
</dbReference>
<dbReference type="FunFam" id="3.30.40.10:FF:000001">
    <property type="entry name" value="chromodomain-helicase-DNA-binding protein 3 isoform X1"/>
    <property type="match status" value="1"/>
</dbReference>
<keyword evidence="15" id="KW-1185">Reference proteome</keyword>
<dbReference type="InterPro" id="IPR023780">
    <property type="entry name" value="Chromo_domain"/>
</dbReference>
<keyword evidence="6" id="KW-0805">Transcription regulation</keyword>
<keyword evidence="14" id="KW-0347">Helicase</keyword>
<feature type="domain" description="Chromo" evidence="12">
    <location>
        <begin position="407"/>
        <end position="464"/>
    </location>
</feature>
<keyword evidence="14" id="KW-0547">Nucleotide-binding</keyword>
<keyword evidence="8" id="KW-0804">Transcription</keyword>
<feature type="compositionally biased region" description="Low complexity" evidence="11">
    <location>
        <begin position="157"/>
        <end position="170"/>
    </location>
</feature>
<organism evidence="14 15">
    <name type="scientific">Toxocara canis</name>
    <name type="common">Canine roundworm</name>
    <dbReference type="NCBI Taxonomy" id="6265"/>
    <lineage>
        <taxon>Eukaryota</taxon>
        <taxon>Metazoa</taxon>
        <taxon>Ecdysozoa</taxon>
        <taxon>Nematoda</taxon>
        <taxon>Chromadorea</taxon>
        <taxon>Rhabditida</taxon>
        <taxon>Spirurina</taxon>
        <taxon>Ascaridomorpha</taxon>
        <taxon>Ascaridoidea</taxon>
        <taxon>Toxocaridae</taxon>
        <taxon>Toxocara</taxon>
    </lineage>
</organism>
<dbReference type="CDD" id="cd15531">
    <property type="entry name" value="PHD1_CHD_II"/>
    <property type="match status" value="1"/>
</dbReference>
<dbReference type="Gene3D" id="2.40.50.40">
    <property type="match status" value="2"/>
</dbReference>
<keyword evidence="2" id="KW-0597">Phosphoprotein</keyword>
<dbReference type="InterPro" id="IPR013083">
    <property type="entry name" value="Znf_RING/FYVE/PHD"/>
</dbReference>
<dbReference type="InterPro" id="IPR016197">
    <property type="entry name" value="Chromo-like_dom_sf"/>
</dbReference>
<dbReference type="PANTHER" id="PTHR24102:SF28">
    <property type="entry name" value="PHD-TYPE DOMAIN-CONTAINING PROTEIN"/>
    <property type="match status" value="1"/>
</dbReference>
<evidence type="ECO:0000256" key="10">
    <source>
        <dbReference type="PROSITE-ProRule" id="PRU00146"/>
    </source>
</evidence>
<comment type="subcellular location">
    <subcellularLocation>
        <location evidence="1">Nucleus</location>
    </subcellularLocation>
</comment>
<dbReference type="GO" id="GO:0004386">
    <property type="term" value="F:helicase activity"/>
    <property type="evidence" value="ECO:0007669"/>
    <property type="project" value="UniProtKB-KW"/>
</dbReference>
<dbReference type="SMART" id="SM00249">
    <property type="entry name" value="PHD"/>
    <property type="match status" value="2"/>
</dbReference>
<dbReference type="Proteomes" id="UP000031036">
    <property type="component" value="Unassembled WGS sequence"/>
</dbReference>
<dbReference type="CDD" id="cd18662">
    <property type="entry name" value="CD2_tandem_CHD3-4_like"/>
    <property type="match status" value="1"/>
</dbReference>
<protein>
    <submittedName>
        <fullName evidence="14">Chromodomain-helicase-DNA-binding protein 3-like protein</fullName>
    </submittedName>
</protein>
<evidence type="ECO:0000256" key="3">
    <source>
        <dbReference type="ARBA" id="ARBA00022723"/>
    </source>
</evidence>
<sequence length="598" mass="69207">MSDEEMDRSNPQSEHDEGMEEDSMMSNEVEAGEEEHEDEEAADEGTAESSRSSSSKRKKSSKKSRSKRSRREMGGGENSNGGSAADVCSALGITDVPLDFTEEDYNTVTTAKTFAARVRPLLQAANPKALSAKIQQVIQAKYREYQEEMAAQGRPIGGSSSKKQRSSGNGEKVVAPIKIRISARKKKRNEDDDDDTNQDSDQEFEHLLKEHEKQLDEEEREKEERRAARARAAKKGNKNKKKRGDDGYEVTDHQDYCEVCQQGGEIILCDTCPKAYHLVCLDPDLEEAPEGRWSCPSCEAAGVPQKDEEEEKKVVTNMEYCRVCKDVGWLLCCDTCPSSYHAYCLNPPLTEVPEGEWSCPRCLCPEPKNRPEKVLSWRWVEVDYPPPMSEEEQKELETQEGGRKIALKPPKQMEPRKERELFVKWKYMSYWHCEWVNEMVLDVHFPQYLRMYWRRMDPETPPEVDDGSQEDPDTGVIEGKDREQDPHNLEERFYRYGVKPEWMQVHRIINHVQYGKTQFDYLVKWRELVYEQATWERDDFEIIGYEEAIVKYWQHRSCGHIAQQQPVLRDLILDSIASFRHIILHPLLDIVAFCGYHK</sequence>
<proteinExistence type="predicted"/>
<keyword evidence="3" id="KW-0479">Metal-binding</keyword>
<evidence type="ECO:0000313" key="14">
    <source>
        <dbReference type="EMBL" id="KHN80781.1"/>
    </source>
</evidence>
<evidence type="ECO:0000256" key="2">
    <source>
        <dbReference type="ARBA" id="ARBA00022553"/>
    </source>
</evidence>
<dbReference type="Pfam" id="PF00385">
    <property type="entry name" value="Chromo"/>
    <property type="match status" value="1"/>
</dbReference>
<keyword evidence="4 10" id="KW-0863">Zinc-finger</keyword>
<evidence type="ECO:0000313" key="15">
    <source>
        <dbReference type="Proteomes" id="UP000031036"/>
    </source>
</evidence>
<dbReference type="SUPFAM" id="SSF57903">
    <property type="entry name" value="FYVE/PHD zinc finger"/>
    <property type="match status" value="1"/>
</dbReference>
<dbReference type="PROSITE" id="PS50016">
    <property type="entry name" value="ZF_PHD_2"/>
    <property type="match status" value="2"/>
</dbReference>
<keyword evidence="14" id="KW-0378">Hydrolase</keyword>
<dbReference type="InterPro" id="IPR001965">
    <property type="entry name" value="Znf_PHD"/>
</dbReference>
<dbReference type="Pfam" id="PF00628">
    <property type="entry name" value="PHD"/>
    <property type="match status" value="2"/>
</dbReference>
<feature type="region of interest" description="Disordered" evidence="11">
    <location>
        <begin position="388"/>
        <end position="411"/>
    </location>
</feature>
<dbReference type="Gene3D" id="3.30.40.10">
    <property type="entry name" value="Zinc/RING finger domain, C3HC4 (zinc finger)"/>
    <property type="match status" value="2"/>
</dbReference>
<feature type="compositionally biased region" description="Basic residues" evidence="11">
    <location>
        <begin position="54"/>
        <end position="70"/>
    </location>
</feature>
<dbReference type="InterPro" id="IPR012958">
    <property type="entry name" value="CHD_N"/>
</dbReference>
<gene>
    <name evidence="14" type="primary">chd-3</name>
    <name evidence="14" type="ORF">Tcan_09867</name>
</gene>
<name>A0A0B2VB88_TOXCA</name>
<dbReference type="InterPro" id="IPR019787">
    <property type="entry name" value="Znf_PHD-finger"/>
</dbReference>
<dbReference type="EMBL" id="JPKZ01001678">
    <property type="protein sequence ID" value="KHN80781.1"/>
    <property type="molecule type" value="Genomic_DNA"/>
</dbReference>
<keyword evidence="14" id="KW-0067">ATP-binding</keyword>
<feature type="domain" description="Chromo" evidence="12">
    <location>
        <begin position="503"/>
        <end position="564"/>
    </location>
</feature>
<dbReference type="AlphaFoldDB" id="A0A0B2VB88"/>
<dbReference type="InterPro" id="IPR000953">
    <property type="entry name" value="Chromo/chromo_shadow_dom"/>
</dbReference>
<evidence type="ECO:0000256" key="6">
    <source>
        <dbReference type="ARBA" id="ARBA00023015"/>
    </source>
</evidence>
<feature type="domain" description="PHD-type" evidence="13">
    <location>
        <begin position="318"/>
        <end position="365"/>
    </location>
</feature>
<keyword evidence="9" id="KW-0539">Nucleus</keyword>
<dbReference type="GO" id="GO:0008270">
    <property type="term" value="F:zinc ion binding"/>
    <property type="evidence" value="ECO:0007669"/>
    <property type="project" value="UniProtKB-KW"/>
</dbReference>
<feature type="domain" description="PHD-type" evidence="13">
    <location>
        <begin position="254"/>
        <end position="301"/>
    </location>
</feature>
<reference evidence="14 15" key="1">
    <citation type="submission" date="2014-11" db="EMBL/GenBank/DDBJ databases">
        <title>Genetic blueprint of the zoonotic pathogen Toxocara canis.</title>
        <authorList>
            <person name="Zhu X.-Q."/>
            <person name="Korhonen P.K."/>
            <person name="Cai H."/>
            <person name="Young N.D."/>
            <person name="Nejsum P."/>
            <person name="von Samson-Himmelstjerna G."/>
            <person name="Boag P.R."/>
            <person name="Tan P."/>
            <person name="Li Q."/>
            <person name="Min J."/>
            <person name="Yang Y."/>
            <person name="Wang X."/>
            <person name="Fang X."/>
            <person name="Hall R.S."/>
            <person name="Hofmann A."/>
            <person name="Sternberg P.W."/>
            <person name="Jex A.R."/>
            <person name="Gasser R.B."/>
        </authorList>
    </citation>
    <scope>NUCLEOTIDE SEQUENCE [LARGE SCALE GENOMIC DNA]</scope>
    <source>
        <strain evidence="14">PN_DK_2014</strain>
    </source>
</reference>
<dbReference type="CDD" id="cd15532">
    <property type="entry name" value="PHD2_CHD_II"/>
    <property type="match status" value="1"/>
</dbReference>
<dbReference type="PANTHER" id="PTHR24102">
    <property type="entry name" value="PHD FINGER PROTEIN"/>
    <property type="match status" value="1"/>
</dbReference>